<dbReference type="STRING" id="996801.BW723_06950"/>
<comment type="caution">
    <text evidence="2">The sequence shown here is derived from an EMBL/GenBank/DDBJ whole genome shotgun (WGS) entry which is preliminary data.</text>
</comment>
<dbReference type="EMBL" id="LSFL01000005">
    <property type="protein sequence ID" value="OBY67234.1"/>
    <property type="molecule type" value="Genomic_DNA"/>
</dbReference>
<dbReference type="Proteomes" id="UP000092612">
    <property type="component" value="Unassembled WGS sequence"/>
</dbReference>
<evidence type="ECO:0000313" key="3">
    <source>
        <dbReference type="Proteomes" id="UP000092612"/>
    </source>
</evidence>
<gene>
    <name evidence="2" type="ORF">LPB301_02540</name>
</gene>
<reference evidence="3" key="1">
    <citation type="submission" date="2016-02" db="EMBL/GenBank/DDBJ databases">
        <title>Paenibacillus sp. LPB0068, isolated from Crassostrea gigas.</title>
        <authorList>
            <person name="Shin S.-K."/>
            <person name="Yi H."/>
        </authorList>
    </citation>
    <scope>NUCLEOTIDE SEQUENCE [LARGE SCALE GENOMIC DNA]</scope>
    <source>
        <strain evidence="3">KCTC 23969</strain>
    </source>
</reference>
<dbReference type="InterPro" id="IPR014710">
    <property type="entry name" value="RmlC-like_jellyroll"/>
</dbReference>
<accession>A0A1B8U5V4</accession>
<protein>
    <recommendedName>
        <fullName evidence="1">Cyclic nucleotide-binding domain-containing protein</fullName>
    </recommendedName>
</protein>
<proteinExistence type="predicted"/>
<dbReference type="SUPFAM" id="SSF51206">
    <property type="entry name" value="cAMP-binding domain-like"/>
    <property type="match status" value="1"/>
</dbReference>
<organism evidence="2 3">
    <name type="scientific">Polaribacter reichenbachii</name>
    <dbReference type="NCBI Taxonomy" id="996801"/>
    <lineage>
        <taxon>Bacteria</taxon>
        <taxon>Pseudomonadati</taxon>
        <taxon>Bacteroidota</taxon>
        <taxon>Flavobacteriia</taxon>
        <taxon>Flavobacteriales</taxon>
        <taxon>Flavobacteriaceae</taxon>
    </lineage>
</organism>
<dbReference type="CDD" id="cd00038">
    <property type="entry name" value="CAP_ED"/>
    <property type="match status" value="1"/>
</dbReference>
<dbReference type="PROSITE" id="PS50042">
    <property type="entry name" value="CNMP_BINDING_3"/>
    <property type="match status" value="1"/>
</dbReference>
<keyword evidence="3" id="KW-1185">Reference proteome</keyword>
<feature type="domain" description="Cyclic nucleotide-binding" evidence="1">
    <location>
        <begin position="1"/>
        <end position="94"/>
    </location>
</feature>
<dbReference type="InterPro" id="IPR018490">
    <property type="entry name" value="cNMP-bd_dom_sf"/>
</dbReference>
<dbReference type="Pfam" id="PF00027">
    <property type="entry name" value="cNMP_binding"/>
    <property type="match status" value="1"/>
</dbReference>
<dbReference type="OrthoDB" id="1092431at2"/>
<name>A0A1B8U5V4_9FLAO</name>
<dbReference type="AlphaFoldDB" id="A0A1B8U5V4"/>
<evidence type="ECO:0000259" key="1">
    <source>
        <dbReference type="PROSITE" id="PS50042"/>
    </source>
</evidence>
<dbReference type="RefSeq" id="WP_083139573.1">
    <property type="nucleotide sequence ID" value="NZ_CP019337.1"/>
</dbReference>
<dbReference type="InterPro" id="IPR000595">
    <property type="entry name" value="cNMP-bd_dom"/>
</dbReference>
<evidence type="ECO:0000313" key="2">
    <source>
        <dbReference type="EMBL" id="OBY67234.1"/>
    </source>
</evidence>
<dbReference type="Gene3D" id="2.60.120.10">
    <property type="entry name" value="Jelly Rolls"/>
    <property type="match status" value="1"/>
</dbReference>
<sequence>MNILPTKQTKKVLKGETLLKPGKIATYGYFVKVGCLKSYTIDKKGKQHVLQFAPENWMISDLESFTHKKPSMIWIEAIEDSEISLISKSDFNDISRLEKPELIEIAIKFRNNLIATNKRIIGLLSANTEERYTDFTLTYPTLVKRLPLKLIASYLGVTPEYLSEIRRKLSKK</sequence>